<gene>
    <name evidence="1" type="ORF">E5288_WYG015820</name>
</gene>
<reference evidence="1" key="1">
    <citation type="submission" date="2019-10" db="EMBL/GenBank/DDBJ databases">
        <title>The sequence and de novo assembly of the wild yak genome.</title>
        <authorList>
            <person name="Liu Y."/>
        </authorList>
    </citation>
    <scope>NUCLEOTIDE SEQUENCE [LARGE SCALE GENOMIC DNA]</scope>
    <source>
        <strain evidence="1">WY2019</strain>
    </source>
</reference>
<name>A0A6B0RGR7_9CETA</name>
<accession>A0A6B0RGR7</accession>
<dbReference type="Proteomes" id="UP000322234">
    <property type="component" value="Unassembled WGS sequence"/>
</dbReference>
<evidence type="ECO:0000313" key="2">
    <source>
        <dbReference type="Proteomes" id="UP000322234"/>
    </source>
</evidence>
<comment type="caution">
    <text evidence="1">The sequence shown here is derived from an EMBL/GenBank/DDBJ whole genome shotgun (WGS) entry which is preliminary data.</text>
</comment>
<keyword evidence="2" id="KW-1185">Reference proteome</keyword>
<sequence length="136" mass="15661">MLKYARGCVETASETSCCFQPSGKAMKENRNSYYNVEIHEAQAYGNLRLLLPLTRRFTLELCCLEDGVSEHLFHALVCLITIRVIINDPEHHLRVLSISFNTCKVGSLCYEDFILMFKWMNAKVFMTVMPVEQDNC</sequence>
<dbReference type="EMBL" id="VBQZ03000054">
    <property type="protein sequence ID" value="MXQ89230.1"/>
    <property type="molecule type" value="Genomic_DNA"/>
</dbReference>
<organism evidence="1 2">
    <name type="scientific">Bos mutus</name>
    <name type="common">wild yak</name>
    <dbReference type="NCBI Taxonomy" id="72004"/>
    <lineage>
        <taxon>Eukaryota</taxon>
        <taxon>Metazoa</taxon>
        <taxon>Chordata</taxon>
        <taxon>Craniata</taxon>
        <taxon>Vertebrata</taxon>
        <taxon>Euteleostomi</taxon>
        <taxon>Mammalia</taxon>
        <taxon>Eutheria</taxon>
        <taxon>Laurasiatheria</taxon>
        <taxon>Artiodactyla</taxon>
        <taxon>Ruminantia</taxon>
        <taxon>Pecora</taxon>
        <taxon>Bovidae</taxon>
        <taxon>Bovinae</taxon>
        <taxon>Bos</taxon>
    </lineage>
</organism>
<protein>
    <submittedName>
        <fullName evidence="1">Uncharacterized protein</fullName>
    </submittedName>
</protein>
<dbReference type="AlphaFoldDB" id="A0A6B0RGR7"/>
<proteinExistence type="predicted"/>
<evidence type="ECO:0000313" key="1">
    <source>
        <dbReference type="EMBL" id="MXQ89230.1"/>
    </source>
</evidence>